<organism evidence="2">
    <name type="scientific">uncultured Sulfurovum sp</name>
    <dbReference type="NCBI Taxonomy" id="269237"/>
    <lineage>
        <taxon>Bacteria</taxon>
        <taxon>Pseudomonadati</taxon>
        <taxon>Campylobacterota</taxon>
        <taxon>Epsilonproteobacteria</taxon>
        <taxon>Campylobacterales</taxon>
        <taxon>Sulfurovaceae</taxon>
        <taxon>Sulfurovum</taxon>
        <taxon>environmental samples</taxon>
    </lineage>
</organism>
<evidence type="ECO:0000313" key="2">
    <source>
        <dbReference type="EMBL" id="CAA6826573.1"/>
    </source>
</evidence>
<accession>A0A6S6UCK2</accession>
<sequence>MKNRLIKTLTLMALLLTTAMAGTWINITINLNDVTLEDLASTYYGDASETRIIYNANRDVIGKNRKLRKGMVLEIPVTEKFRDQPEHLGWR</sequence>
<dbReference type="EMBL" id="CACVAU010000089">
    <property type="protein sequence ID" value="CAA6826573.1"/>
    <property type="molecule type" value="Genomic_DNA"/>
</dbReference>
<gene>
    <name evidence="2" type="ORF">HELGO_WM8193</name>
</gene>
<feature type="chain" id="PRO_5027699953" description="LysM domain-containing protein" evidence="1">
    <location>
        <begin position="22"/>
        <end position="91"/>
    </location>
</feature>
<evidence type="ECO:0000256" key="1">
    <source>
        <dbReference type="SAM" id="SignalP"/>
    </source>
</evidence>
<keyword evidence="1" id="KW-0732">Signal</keyword>
<reference evidence="2" key="1">
    <citation type="submission" date="2020-01" db="EMBL/GenBank/DDBJ databases">
        <authorList>
            <person name="Meier V. D."/>
            <person name="Meier V D."/>
        </authorList>
    </citation>
    <scope>NUCLEOTIDE SEQUENCE</scope>
    <source>
        <strain evidence="2">HLG_WM_MAG_05</strain>
    </source>
</reference>
<name>A0A6S6UCK2_9BACT</name>
<dbReference type="AlphaFoldDB" id="A0A6S6UCK2"/>
<evidence type="ECO:0008006" key="3">
    <source>
        <dbReference type="Google" id="ProtNLM"/>
    </source>
</evidence>
<proteinExistence type="predicted"/>
<feature type="signal peptide" evidence="1">
    <location>
        <begin position="1"/>
        <end position="21"/>
    </location>
</feature>
<protein>
    <recommendedName>
        <fullName evidence="3">LysM domain-containing protein</fullName>
    </recommendedName>
</protein>